<evidence type="ECO:0000313" key="2">
    <source>
        <dbReference type="EMBL" id="QJB00712.1"/>
    </source>
</evidence>
<dbReference type="EMBL" id="MT143887">
    <property type="protein sequence ID" value="QJB04660.1"/>
    <property type="molecule type" value="Genomic_DNA"/>
</dbReference>
<evidence type="ECO:0000313" key="3">
    <source>
        <dbReference type="EMBL" id="QJB04660.1"/>
    </source>
</evidence>
<dbReference type="EMBL" id="MT143699">
    <property type="protein sequence ID" value="QJB00712.1"/>
    <property type="molecule type" value="Genomic_DNA"/>
</dbReference>
<accession>A0A6M3MF61</accession>
<organism evidence="3">
    <name type="scientific">viral metagenome</name>
    <dbReference type="NCBI Taxonomy" id="1070528"/>
    <lineage>
        <taxon>unclassified sequences</taxon>
        <taxon>metagenomes</taxon>
        <taxon>organismal metagenomes</taxon>
    </lineage>
</organism>
<protein>
    <recommendedName>
        <fullName evidence="1">DUF551 domain-containing protein</fullName>
    </recommendedName>
</protein>
<feature type="domain" description="DUF551" evidence="1">
    <location>
        <begin position="2"/>
        <end position="62"/>
    </location>
</feature>
<sequence>MWIDVKEKMPESDVDVLIKHKNYKHYFIASYYEIGQRWWIRKEIGHVDESEITHWSPLPTEPIEKGIK</sequence>
<evidence type="ECO:0000259" key="1">
    <source>
        <dbReference type="Pfam" id="PF04448"/>
    </source>
</evidence>
<gene>
    <name evidence="2" type="ORF">MM171A00291_0020</name>
    <name evidence="3" type="ORF">MM171B00223_0037</name>
</gene>
<reference evidence="3" key="1">
    <citation type="submission" date="2020-03" db="EMBL/GenBank/DDBJ databases">
        <title>The deep terrestrial virosphere.</title>
        <authorList>
            <person name="Holmfeldt K."/>
            <person name="Nilsson E."/>
            <person name="Simone D."/>
            <person name="Lopez-Fernandez M."/>
            <person name="Wu X."/>
            <person name="de Brujin I."/>
            <person name="Lundin D."/>
            <person name="Andersson A."/>
            <person name="Bertilsson S."/>
            <person name="Dopson M."/>
        </authorList>
    </citation>
    <scope>NUCLEOTIDE SEQUENCE</scope>
    <source>
        <strain evidence="2">MM171A00291</strain>
        <strain evidence="3">MM171B00223</strain>
    </source>
</reference>
<dbReference type="AlphaFoldDB" id="A0A6M3MF61"/>
<name>A0A6M3MF61_9ZZZZ</name>
<dbReference type="InterPro" id="IPR007539">
    <property type="entry name" value="DUF551"/>
</dbReference>
<dbReference type="Pfam" id="PF04448">
    <property type="entry name" value="DUF551"/>
    <property type="match status" value="1"/>
</dbReference>
<proteinExistence type="predicted"/>